<reference evidence="3 4" key="1">
    <citation type="submission" date="2018-12" db="EMBL/GenBank/DDBJ databases">
        <authorList>
            <consortium name="Pathogen Informatics"/>
        </authorList>
    </citation>
    <scope>NUCLEOTIDE SEQUENCE [LARGE SCALE GENOMIC DNA]</scope>
    <source>
        <strain evidence="3 4">NCTC10297</strain>
    </source>
</reference>
<dbReference type="KEGG" id="mcun:NCTC10297_00135"/>
<protein>
    <submittedName>
        <fullName evidence="3">Domain of uncharacterized function (DUF1887)</fullName>
    </submittedName>
</protein>
<dbReference type="SUPFAM" id="SSF52980">
    <property type="entry name" value="Restriction endonuclease-like"/>
    <property type="match status" value="1"/>
</dbReference>
<evidence type="ECO:0000313" key="4">
    <source>
        <dbReference type="Proteomes" id="UP000274100"/>
    </source>
</evidence>
<name>A0A448GU41_9GAMM</name>
<evidence type="ECO:0000259" key="2">
    <source>
        <dbReference type="Pfam" id="PF23400"/>
    </source>
</evidence>
<organism evidence="3 4">
    <name type="scientific">Moraxella cuniculi</name>
    <dbReference type="NCBI Taxonomy" id="34061"/>
    <lineage>
        <taxon>Bacteria</taxon>
        <taxon>Pseudomonadati</taxon>
        <taxon>Pseudomonadota</taxon>
        <taxon>Gammaproteobacteria</taxon>
        <taxon>Moraxellales</taxon>
        <taxon>Moraxellaceae</taxon>
        <taxon>Moraxella</taxon>
    </lineage>
</organism>
<dbReference type="InterPro" id="IPR056339">
    <property type="entry name" value="CARF_Card1"/>
</dbReference>
<dbReference type="EMBL" id="LR134343">
    <property type="protein sequence ID" value="VEG12219.1"/>
    <property type="molecule type" value="Genomic_DNA"/>
</dbReference>
<dbReference type="Gene3D" id="3.40.50.10770">
    <property type="entry name" value="Hypothetical protein VC1899 like domain (Restriction endonuclease-like)"/>
    <property type="match status" value="1"/>
</dbReference>
<dbReference type="Proteomes" id="UP000274100">
    <property type="component" value="Chromosome"/>
</dbReference>
<proteinExistence type="predicted"/>
<dbReference type="Gene3D" id="3.40.1350.10">
    <property type="match status" value="1"/>
</dbReference>
<gene>
    <name evidence="3" type="ORF">NCTC10297_00135</name>
</gene>
<dbReference type="InterPro" id="IPR011856">
    <property type="entry name" value="tRNA_endonuc-like_dom_sf"/>
</dbReference>
<dbReference type="OrthoDB" id="8477283at2"/>
<dbReference type="AlphaFoldDB" id="A0A448GU41"/>
<dbReference type="RefSeq" id="WP_126329405.1">
    <property type="nucleotide sequence ID" value="NZ_LR134343.1"/>
</dbReference>
<dbReference type="Pfam" id="PF09002">
    <property type="entry name" value="Card1_endonuc"/>
    <property type="match status" value="1"/>
</dbReference>
<feature type="domain" description="Card1 endonuclease" evidence="1">
    <location>
        <begin position="231"/>
        <end position="350"/>
    </location>
</feature>
<dbReference type="GO" id="GO:0003676">
    <property type="term" value="F:nucleic acid binding"/>
    <property type="evidence" value="ECO:0007669"/>
    <property type="project" value="InterPro"/>
</dbReference>
<dbReference type="Pfam" id="PF23400">
    <property type="entry name" value="CARF_Card1"/>
    <property type="match status" value="1"/>
</dbReference>
<sequence>MKILFCMATGQNAVNINPLSEINPDKVVVAITEGMQKNGQTLVDELKNLGKSVESLSIGHENSLKALQKQFSTWLEHHIDDEIIVNITGGTKPMSLVAYQVFSEWGFRCFYCDKDSSQLIWLDDESTVSGIGSKVGLERYLRTYQYHITQKTTLAQTSKKHKEYAKVLYEELCKPGRYDNTCTFIGKIHALTQQNPLNNINFTSEEDVFLQHLEKTTELFEFKGGKIICDDDTKKMMSGGWLEIIIADALRGDQYRDIHLGVFFEKSTQRKNSSTKQELDVMAMYQDKLLIVECKAKKWETTAQASEAIYKLKALSDIGGLNTLPVFVSLRELPSGAKTRAAEQGIRIISGQADFKALAHKLRP</sequence>
<dbReference type="InterPro" id="IPR011335">
    <property type="entry name" value="Restrct_endonuc-II-like"/>
</dbReference>
<feature type="domain" description="Card1 CARF" evidence="2">
    <location>
        <begin position="15"/>
        <end position="140"/>
    </location>
</feature>
<accession>A0A448GU41</accession>
<dbReference type="InterPro" id="IPR015093">
    <property type="entry name" value="Card1_endonucl_dom"/>
</dbReference>
<evidence type="ECO:0000259" key="1">
    <source>
        <dbReference type="Pfam" id="PF09002"/>
    </source>
</evidence>
<evidence type="ECO:0000313" key="3">
    <source>
        <dbReference type="EMBL" id="VEG12219.1"/>
    </source>
</evidence>